<keyword evidence="1" id="KW-0472">Membrane</keyword>
<feature type="transmembrane region" description="Helical" evidence="1">
    <location>
        <begin position="90"/>
        <end position="108"/>
    </location>
</feature>
<evidence type="ECO:0000313" key="2">
    <source>
        <dbReference type="EMBL" id="CUS56043.1"/>
    </source>
</evidence>
<dbReference type="EC" id="1.9.3.1" evidence="2"/>
<feature type="transmembrane region" description="Helical" evidence="1">
    <location>
        <begin position="16"/>
        <end position="40"/>
    </location>
</feature>
<evidence type="ECO:0000256" key="1">
    <source>
        <dbReference type="SAM" id="Phobius"/>
    </source>
</evidence>
<reference evidence="2" key="1">
    <citation type="submission" date="2015-10" db="EMBL/GenBank/DDBJ databases">
        <authorList>
            <person name="Gilbert D.G."/>
        </authorList>
    </citation>
    <scope>NUCLEOTIDE SEQUENCE</scope>
</reference>
<proteinExistence type="predicted"/>
<keyword evidence="2" id="KW-0560">Oxidoreductase</keyword>
<accession>A0A160TY69</accession>
<protein>
    <submittedName>
        <fullName evidence="2">Cytochrome c oxidase polypeptide I</fullName>
        <ecNumber evidence="2">1.9.3.1</ecNumber>
    </submittedName>
</protein>
<gene>
    <name evidence="2" type="ORF">MGWOODY_Hyp46</name>
</gene>
<dbReference type="AlphaFoldDB" id="A0A160TY69"/>
<dbReference type="EMBL" id="CZQD01000017">
    <property type="protein sequence ID" value="CUS56043.1"/>
    <property type="molecule type" value="Genomic_DNA"/>
</dbReference>
<feature type="transmembrane region" description="Helical" evidence="1">
    <location>
        <begin position="120"/>
        <end position="140"/>
    </location>
</feature>
<dbReference type="SUPFAM" id="SSF81442">
    <property type="entry name" value="Cytochrome c oxidase subunit I-like"/>
    <property type="match status" value="1"/>
</dbReference>
<dbReference type="InterPro" id="IPR036927">
    <property type="entry name" value="Cyt_c_oxase-like_su1_sf"/>
</dbReference>
<organism evidence="2">
    <name type="scientific">hydrothermal vent metagenome</name>
    <dbReference type="NCBI Taxonomy" id="652676"/>
    <lineage>
        <taxon>unclassified sequences</taxon>
        <taxon>metagenomes</taxon>
        <taxon>ecological metagenomes</taxon>
    </lineage>
</organism>
<sequence>MNEASDAALPLWAQHAIWIAGQPEVMMVLAGLLLASLFLVARRRFVRDPVSVLFLVLSVAGALMIAGLGQVMDSAALYQDTYYNAARNRFLAALLVITVAFWALYRWFRAIVGVRYNRVLGGIHWVAWSASVALLIWPGLSLEAGMPQRYVEYGDVFVRYQTLQMIGYFVTLISVLAFAICMGEAIYRRTKTGKEPPETHDRAVRHF</sequence>
<dbReference type="GO" id="GO:0016491">
    <property type="term" value="F:oxidoreductase activity"/>
    <property type="evidence" value="ECO:0007669"/>
    <property type="project" value="UniProtKB-KW"/>
</dbReference>
<keyword evidence="1" id="KW-0812">Transmembrane</keyword>
<keyword evidence="1" id="KW-1133">Transmembrane helix</keyword>
<feature type="transmembrane region" description="Helical" evidence="1">
    <location>
        <begin position="52"/>
        <end position="70"/>
    </location>
</feature>
<dbReference type="Gene3D" id="1.20.210.10">
    <property type="entry name" value="Cytochrome c oxidase-like, subunit I domain"/>
    <property type="match status" value="1"/>
</dbReference>
<feature type="transmembrane region" description="Helical" evidence="1">
    <location>
        <begin position="165"/>
        <end position="187"/>
    </location>
</feature>
<name>A0A160TY69_9ZZZZ</name>